<sequence length="453" mass="49767">MKLNGPGLLSLALSAELIAVAAAEAATVDASTTTGKAQFLGSNFIYGFPDNGVDAQTAIPDHFLTDIKFNACRAGGAQLPYGGWASGGYDEYIGRFESTLSNYRSTRKYGGDFILLVHDLWGADGGSSADALFPGDNGDFGEFDAFLDQLKKDVEDNDMLEGLILDLWNEPELDIFWNRPWEQYLDYYLHATEAVRESFPNTSISGPSFAHSPSLTNSNWTTWLEAVSSNDAVPDRYSWHQIGSWEREPDTTIPDLHTLLDTYGLPQLPIDVNEYAWTTEQNPANSVYYLAQLERHDLRGLRANWGSGEGLHDFLANLVFKTEDGSEYRPNGEWHVYNYYANMTGDRLATTASPDLQFDVFATSSADGVVKILAGTRTVLGSYDIAVSGLPGDGSAWVRTYRFDWDGPAAEVESPVDLGCEEYQISSGQITLTVEPPTDSTAFAFEISKSQGC</sequence>
<dbReference type="SUPFAM" id="SSF51445">
    <property type="entry name" value="(Trans)glycosidases"/>
    <property type="match status" value="1"/>
</dbReference>
<protein>
    <submittedName>
        <fullName evidence="2">Glycoside hydrolase superfamily</fullName>
    </submittedName>
</protein>
<name>A0ABR4LXW0_9EURO</name>
<dbReference type="Gene3D" id="3.20.20.80">
    <property type="entry name" value="Glycosidases"/>
    <property type="match status" value="1"/>
</dbReference>
<dbReference type="Proteomes" id="UP001610432">
    <property type="component" value="Unassembled WGS sequence"/>
</dbReference>
<dbReference type="GO" id="GO:0016787">
    <property type="term" value="F:hydrolase activity"/>
    <property type="evidence" value="ECO:0007669"/>
    <property type="project" value="UniProtKB-KW"/>
</dbReference>
<accession>A0ABR4LXW0</accession>
<dbReference type="RefSeq" id="XP_070888371.1">
    <property type="nucleotide sequence ID" value="XM_071032560.1"/>
</dbReference>
<dbReference type="EMBL" id="JBFXLQ010000010">
    <property type="protein sequence ID" value="KAL2869392.1"/>
    <property type="molecule type" value="Genomic_DNA"/>
</dbReference>
<keyword evidence="1" id="KW-0732">Signal</keyword>
<evidence type="ECO:0000313" key="2">
    <source>
        <dbReference type="EMBL" id="KAL2869392.1"/>
    </source>
</evidence>
<gene>
    <name evidence="2" type="ORF">BJX67DRAFT_379410</name>
</gene>
<evidence type="ECO:0000256" key="1">
    <source>
        <dbReference type="SAM" id="SignalP"/>
    </source>
</evidence>
<organism evidence="2 3">
    <name type="scientific">Aspergillus lucknowensis</name>
    <dbReference type="NCBI Taxonomy" id="176173"/>
    <lineage>
        <taxon>Eukaryota</taxon>
        <taxon>Fungi</taxon>
        <taxon>Dikarya</taxon>
        <taxon>Ascomycota</taxon>
        <taxon>Pezizomycotina</taxon>
        <taxon>Eurotiomycetes</taxon>
        <taxon>Eurotiomycetidae</taxon>
        <taxon>Eurotiales</taxon>
        <taxon>Aspergillaceae</taxon>
        <taxon>Aspergillus</taxon>
        <taxon>Aspergillus subgen. Nidulantes</taxon>
    </lineage>
</organism>
<reference evidence="2 3" key="1">
    <citation type="submission" date="2024-07" db="EMBL/GenBank/DDBJ databases">
        <title>Section-level genome sequencing and comparative genomics of Aspergillus sections Usti and Cavernicolus.</title>
        <authorList>
            <consortium name="Lawrence Berkeley National Laboratory"/>
            <person name="Nybo J.L."/>
            <person name="Vesth T.C."/>
            <person name="Theobald S."/>
            <person name="Frisvad J.C."/>
            <person name="Larsen T.O."/>
            <person name="Kjaerboelling I."/>
            <person name="Rothschild-Mancinelli K."/>
            <person name="Lyhne E.K."/>
            <person name="Kogle M.E."/>
            <person name="Barry K."/>
            <person name="Clum A."/>
            <person name="Na H."/>
            <person name="Ledsgaard L."/>
            <person name="Lin J."/>
            <person name="Lipzen A."/>
            <person name="Kuo A."/>
            <person name="Riley R."/>
            <person name="Mondo S."/>
            <person name="Labutti K."/>
            <person name="Haridas S."/>
            <person name="Pangalinan J."/>
            <person name="Salamov A.A."/>
            <person name="Simmons B.A."/>
            <person name="Magnuson J.K."/>
            <person name="Chen J."/>
            <person name="Drula E."/>
            <person name="Henrissat B."/>
            <person name="Wiebenga A."/>
            <person name="Lubbers R.J."/>
            <person name="Gomes A.C."/>
            <person name="Macurrencykelacurrency M.R."/>
            <person name="Stajich J."/>
            <person name="Grigoriev I.V."/>
            <person name="Mortensen U.H."/>
            <person name="De Vries R.P."/>
            <person name="Baker S.E."/>
            <person name="Andersen M.R."/>
        </authorList>
    </citation>
    <scope>NUCLEOTIDE SEQUENCE [LARGE SCALE GENOMIC DNA]</scope>
    <source>
        <strain evidence="2 3">CBS 449.75</strain>
    </source>
</reference>
<keyword evidence="3" id="KW-1185">Reference proteome</keyword>
<keyword evidence="2" id="KW-0378">Hydrolase</keyword>
<evidence type="ECO:0000313" key="3">
    <source>
        <dbReference type="Proteomes" id="UP001610432"/>
    </source>
</evidence>
<proteinExistence type="predicted"/>
<feature type="chain" id="PRO_5047365253" evidence="1">
    <location>
        <begin position="24"/>
        <end position="453"/>
    </location>
</feature>
<feature type="signal peptide" evidence="1">
    <location>
        <begin position="1"/>
        <end position="23"/>
    </location>
</feature>
<comment type="caution">
    <text evidence="2">The sequence shown here is derived from an EMBL/GenBank/DDBJ whole genome shotgun (WGS) entry which is preliminary data.</text>
</comment>
<dbReference type="InterPro" id="IPR017853">
    <property type="entry name" value="GH"/>
</dbReference>
<dbReference type="GeneID" id="98147632"/>